<dbReference type="STRING" id="619300.G3AFL0"/>
<dbReference type="EMBL" id="GL996499">
    <property type="protein sequence ID" value="EGW34999.1"/>
    <property type="molecule type" value="Genomic_DNA"/>
</dbReference>
<keyword evidence="9" id="KW-1185">Reference proteome</keyword>
<dbReference type="PANTHER" id="PTHR23063">
    <property type="entry name" value="PHOSPHOLIPID ACYLTRANSFERASE"/>
    <property type="match status" value="1"/>
</dbReference>
<evidence type="ECO:0000313" key="9">
    <source>
        <dbReference type="Proteomes" id="UP000000709"/>
    </source>
</evidence>
<keyword evidence="2 7" id="KW-0812">Transmembrane</keyword>
<accession>G3AFL0</accession>
<dbReference type="Proteomes" id="UP000000709">
    <property type="component" value="Unassembled WGS sequence"/>
</dbReference>
<dbReference type="AlphaFoldDB" id="G3AFL0"/>
<dbReference type="GeneID" id="18871778"/>
<evidence type="ECO:0000256" key="4">
    <source>
        <dbReference type="ARBA" id="ARBA00023098"/>
    </source>
</evidence>
<evidence type="ECO:0000256" key="3">
    <source>
        <dbReference type="ARBA" id="ARBA00022989"/>
    </source>
</evidence>
<feature type="transmembrane region" description="Helical" evidence="7">
    <location>
        <begin position="37"/>
        <end position="57"/>
    </location>
</feature>
<keyword evidence="6" id="KW-0012">Acyltransferase</keyword>
<evidence type="ECO:0000256" key="5">
    <source>
        <dbReference type="ARBA" id="ARBA00023136"/>
    </source>
</evidence>
<evidence type="ECO:0008006" key="10">
    <source>
        <dbReference type="Google" id="ProtNLM"/>
    </source>
</evidence>
<dbReference type="eggNOG" id="ENOG502SABN">
    <property type="taxonomic scope" value="Eukaryota"/>
</dbReference>
<dbReference type="OMA" id="NWRDKGT"/>
<keyword evidence="3 7" id="KW-1133">Transmembrane helix</keyword>
<dbReference type="RefSeq" id="XP_007372411.1">
    <property type="nucleotide sequence ID" value="XM_007372349.1"/>
</dbReference>
<dbReference type="HOGENOM" id="CLU_048121_1_0_1"/>
<reference evidence="8 9" key="1">
    <citation type="journal article" date="2011" name="Proc. Natl. Acad. Sci. U.S.A.">
        <title>Comparative genomics of xylose-fermenting fungi for enhanced biofuel production.</title>
        <authorList>
            <person name="Wohlbach D.J."/>
            <person name="Kuo A."/>
            <person name="Sato T.K."/>
            <person name="Potts K.M."/>
            <person name="Salamov A.A."/>
            <person name="LaButti K.M."/>
            <person name="Sun H."/>
            <person name="Clum A."/>
            <person name="Pangilinan J.L."/>
            <person name="Lindquist E.A."/>
            <person name="Lucas S."/>
            <person name="Lapidus A."/>
            <person name="Jin M."/>
            <person name="Gunawan C."/>
            <person name="Balan V."/>
            <person name="Dale B.E."/>
            <person name="Jeffries T.W."/>
            <person name="Zinkel R."/>
            <person name="Barry K.W."/>
            <person name="Grigoriev I.V."/>
            <person name="Gasch A.P."/>
        </authorList>
    </citation>
    <scope>NUCLEOTIDE SEQUENCE [LARGE SCALE GENOMIC DNA]</scope>
    <source>
        <strain evidence="9">NRRL Y-27907 / 11-Y1</strain>
    </source>
</reference>
<dbReference type="FunCoup" id="G3AFL0">
    <property type="interactions" value="65"/>
</dbReference>
<evidence type="ECO:0000313" key="8">
    <source>
        <dbReference type="EMBL" id="EGW34999.1"/>
    </source>
</evidence>
<dbReference type="PANTHER" id="PTHR23063:SF60">
    <property type="entry name" value="LYSOPHOSPHATIDIC ACID:OLEOYL-COA ACYLTRANSFERASE 1"/>
    <property type="match status" value="1"/>
</dbReference>
<protein>
    <recommendedName>
        <fullName evidence="10">Phospholipid/glycerol acyltransferase domain-containing protein</fullName>
    </recommendedName>
</protein>
<keyword evidence="1" id="KW-0808">Transferase</keyword>
<dbReference type="KEGG" id="spaa:SPAPADRAFT_53362"/>
<gene>
    <name evidence="8" type="ORF">SPAPADRAFT_53362</name>
</gene>
<proteinExistence type="predicted"/>
<dbReference type="GO" id="GO:0016746">
    <property type="term" value="F:acyltransferase activity"/>
    <property type="evidence" value="ECO:0007669"/>
    <property type="project" value="UniProtKB-KW"/>
</dbReference>
<evidence type="ECO:0000256" key="2">
    <source>
        <dbReference type="ARBA" id="ARBA00022692"/>
    </source>
</evidence>
<evidence type="ECO:0000256" key="1">
    <source>
        <dbReference type="ARBA" id="ARBA00022679"/>
    </source>
</evidence>
<sequence>MEKFSAWRDKATGISPFMPTKFPLVQEPSAVKRLGSYTLKTPIFIVKFPFFVLAYLLYTLTRWIGFAKFVIQLLFGLTTTFTVDGVKKSQTEKLEQYKPKAGDVLVTNYISPLDGFIVSVLANSSNTVFLIPNKQGTLYQYSALEVFNHCFSYEESKPVDDLSKLKNKIVVLLLEGTPSNNKSLLPFIKLDNKYNFDGFNVKSLVLKLSPSYFTLPIPYLGKFQYLFQLLTNLSKCSIKIKIYKFDKFDLNQIKNSFELNALTLINQELNLDSKQRFINYYFDHNIKKDI</sequence>
<evidence type="ECO:0000256" key="7">
    <source>
        <dbReference type="SAM" id="Phobius"/>
    </source>
</evidence>
<organism evidence="9">
    <name type="scientific">Spathaspora passalidarum (strain NRRL Y-27907 / 11-Y1)</name>
    <dbReference type="NCBI Taxonomy" id="619300"/>
    <lineage>
        <taxon>Eukaryota</taxon>
        <taxon>Fungi</taxon>
        <taxon>Dikarya</taxon>
        <taxon>Ascomycota</taxon>
        <taxon>Saccharomycotina</taxon>
        <taxon>Pichiomycetes</taxon>
        <taxon>Debaryomycetaceae</taxon>
        <taxon>Spathaspora</taxon>
    </lineage>
</organism>
<keyword evidence="5 7" id="KW-0472">Membrane</keyword>
<evidence type="ECO:0000256" key="6">
    <source>
        <dbReference type="ARBA" id="ARBA00023315"/>
    </source>
</evidence>
<name>G3AFL0_SPAPN</name>
<dbReference type="GO" id="GO:0006629">
    <property type="term" value="P:lipid metabolic process"/>
    <property type="evidence" value="ECO:0007669"/>
    <property type="project" value="UniProtKB-KW"/>
</dbReference>
<keyword evidence="4" id="KW-0443">Lipid metabolism</keyword>
<dbReference type="OrthoDB" id="272512at2759"/>
<dbReference type="InParanoid" id="G3AFL0"/>